<reference evidence="1 2" key="1">
    <citation type="submission" date="2019-01" db="EMBL/GenBank/DDBJ databases">
        <title>Lacunisphaera sp. strain TWA-58.</title>
        <authorList>
            <person name="Chen W.-M."/>
        </authorList>
    </citation>
    <scope>NUCLEOTIDE SEQUENCE [LARGE SCALE GENOMIC DNA]</scope>
    <source>
        <strain evidence="1 2">TWA-58</strain>
    </source>
</reference>
<dbReference type="Proteomes" id="UP000290218">
    <property type="component" value="Unassembled WGS sequence"/>
</dbReference>
<dbReference type="AlphaFoldDB" id="A0A4Q1C413"/>
<dbReference type="InterPro" id="IPR005358">
    <property type="entry name" value="Puta_zinc/iron-chelating_dom"/>
</dbReference>
<comment type="caution">
    <text evidence="1">The sequence shown here is derived from an EMBL/GenBank/DDBJ whole genome shotgun (WGS) entry which is preliminary data.</text>
</comment>
<dbReference type="Pfam" id="PF03692">
    <property type="entry name" value="CxxCxxCC"/>
    <property type="match status" value="1"/>
</dbReference>
<dbReference type="InterPro" id="IPR052572">
    <property type="entry name" value="UPF0153_domain"/>
</dbReference>
<keyword evidence="2" id="KW-1185">Reference proteome</keyword>
<dbReference type="EMBL" id="SDHX01000002">
    <property type="protein sequence ID" value="RXK53117.1"/>
    <property type="molecule type" value="Genomic_DNA"/>
</dbReference>
<organism evidence="1 2">
    <name type="scientific">Oleiharenicola lentus</name>
    <dbReference type="NCBI Taxonomy" id="2508720"/>
    <lineage>
        <taxon>Bacteria</taxon>
        <taxon>Pseudomonadati</taxon>
        <taxon>Verrucomicrobiota</taxon>
        <taxon>Opitutia</taxon>
        <taxon>Opitutales</taxon>
        <taxon>Opitutaceae</taxon>
        <taxon>Oleiharenicola</taxon>
    </lineage>
</organism>
<gene>
    <name evidence="1" type="ORF">ESB00_15525</name>
</gene>
<dbReference type="PANTHER" id="PTHR36931:SF1">
    <property type="entry name" value="UPF0153 PROTEIN YEIW"/>
    <property type="match status" value="1"/>
</dbReference>
<proteinExistence type="predicted"/>
<evidence type="ECO:0000313" key="1">
    <source>
        <dbReference type="EMBL" id="RXK53117.1"/>
    </source>
</evidence>
<dbReference type="RefSeq" id="WP_129048705.1">
    <property type="nucleotide sequence ID" value="NZ_SDHX01000002.1"/>
</dbReference>
<accession>A0A4Q1C413</accession>
<dbReference type="OrthoDB" id="6003696at2"/>
<name>A0A4Q1C413_9BACT</name>
<dbReference type="PANTHER" id="PTHR36931">
    <property type="entry name" value="UPF0153 PROTEIN YEIW"/>
    <property type="match status" value="1"/>
</dbReference>
<protein>
    <submittedName>
        <fullName evidence="1">YkgJ family cysteine cluster protein</fullName>
    </submittedName>
</protein>
<sequence>MECRSGCGACCIAPSITSPIPGMPHGKPAGIPCVQLLPDMRCALFGRAERPAFCVSLRPTQEMCGASREEALAHLTGLERATRPGI</sequence>
<evidence type="ECO:0000313" key="2">
    <source>
        <dbReference type="Proteomes" id="UP000290218"/>
    </source>
</evidence>